<gene>
    <name evidence="1" type="ORF">HP555_06155</name>
</gene>
<name>A0A7T6AQH3_9BACT</name>
<evidence type="ECO:0000313" key="2">
    <source>
        <dbReference type="Proteomes" id="UP000596092"/>
    </source>
</evidence>
<reference evidence="1 2" key="1">
    <citation type="submission" date="2020-05" db="EMBL/GenBank/DDBJ databases">
        <title>Complete genome of Desulfobulbus oligotrophicus.</title>
        <authorList>
            <person name="Podar M."/>
        </authorList>
    </citation>
    <scope>NUCLEOTIDE SEQUENCE [LARGE SCALE GENOMIC DNA]</scope>
    <source>
        <strain evidence="1 2">Prop6</strain>
    </source>
</reference>
<dbReference type="AlphaFoldDB" id="A0A7T6AQH3"/>
<dbReference type="RefSeq" id="WP_199264299.1">
    <property type="nucleotide sequence ID" value="NZ_CP054140.1"/>
</dbReference>
<evidence type="ECO:0000313" key="1">
    <source>
        <dbReference type="EMBL" id="QQG65478.1"/>
    </source>
</evidence>
<keyword evidence="2" id="KW-1185">Reference proteome</keyword>
<protein>
    <submittedName>
        <fullName evidence="1">Uncharacterized protein</fullName>
    </submittedName>
</protein>
<organism evidence="1 2">
    <name type="scientific">Desulfobulbus oligotrophicus</name>
    <dbReference type="NCBI Taxonomy" id="1909699"/>
    <lineage>
        <taxon>Bacteria</taxon>
        <taxon>Pseudomonadati</taxon>
        <taxon>Thermodesulfobacteriota</taxon>
        <taxon>Desulfobulbia</taxon>
        <taxon>Desulfobulbales</taxon>
        <taxon>Desulfobulbaceae</taxon>
        <taxon>Desulfobulbus</taxon>
    </lineage>
</organism>
<dbReference type="KEGG" id="dog:HP555_06155"/>
<proteinExistence type="predicted"/>
<accession>A0A7T6AQH3</accession>
<dbReference type="Proteomes" id="UP000596092">
    <property type="component" value="Chromosome"/>
</dbReference>
<sequence length="209" mass="23010">MHISLARSVICLIIVLLPALLTTNAIGDNTKQQPVVLSLPAETVLTSIQKLLPLEVPSQSRQLQGDITVESVERLVIHDNIITVHGVLFGRNLVATTNFGGQDIQLRLGEVRLPMICDLQTRFDAVRKKLLLTPHFRQTAHIADESQDPLTPLINALSAREYVVDLDALEAIDLKVGAQSILLVMEPINISTLNDTLVFHLLPRVSKAQ</sequence>
<dbReference type="EMBL" id="CP054140">
    <property type="protein sequence ID" value="QQG65478.1"/>
    <property type="molecule type" value="Genomic_DNA"/>
</dbReference>